<sequence>MNILISLDGIGYQTFEKYADSFLNRGYSYCKKMMTTFPSVTFNAHATALTGNEDKKHSVFDNIVSHSKTLEKVVLYGDHQALCNQQLHEQTLFSTLARQSFKSSCIHWPLTTDNPFVQHLVTESSSKKNNSIDESHAVYNLDTIALEETIACIRSNQFDFIATRFVAYDSLSHQFGKDSKEAMESLTFLFDSVDKLEQTLVEQEKPFNIIIFSDHGQSDVKSFFYPNERLFTSEWKEALLTNKVRFVGDGSGSLLFYSLLDEESNQKIMDDFTAMEEVRAFHILEGVNHSPFAPYGILDLQMNVCGEDFIPPEQPRYRNLKSLHGYDPLKIEEMNGFMICKGDQIVENKIVPESKLIHLAPTIAKLFKTSHGSDGEVMKGFLKEHG</sequence>
<dbReference type="Proteomes" id="UP000823485">
    <property type="component" value="Unassembled WGS sequence"/>
</dbReference>
<dbReference type="SUPFAM" id="SSF53649">
    <property type="entry name" value="Alkaline phosphatase-like"/>
    <property type="match status" value="1"/>
</dbReference>
<gene>
    <name evidence="1" type="ORF">JOC94_003594</name>
</gene>
<name>A0ABS2RA84_9BACI</name>
<evidence type="ECO:0000313" key="1">
    <source>
        <dbReference type="EMBL" id="MBM7716573.1"/>
    </source>
</evidence>
<dbReference type="PANTHER" id="PTHR10151:SF120">
    <property type="entry name" value="BIS(5'-ADENOSYL)-TRIPHOSPHATASE"/>
    <property type="match status" value="1"/>
</dbReference>
<reference evidence="1 2" key="1">
    <citation type="submission" date="2021-01" db="EMBL/GenBank/DDBJ databases">
        <title>Genomic Encyclopedia of Type Strains, Phase IV (KMG-IV): sequencing the most valuable type-strain genomes for metagenomic binning, comparative biology and taxonomic classification.</title>
        <authorList>
            <person name="Goeker M."/>
        </authorList>
    </citation>
    <scope>NUCLEOTIDE SEQUENCE [LARGE SCALE GENOMIC DNA]</scope>
    <source>
        <strain evidence="1 2">DSM 105453</strain>
    </source>
</reference>
<dbReference type="InterPro" id="IPR002591">
    <property type="entry name" value="Phosphodiest/P_Trfase"/>
</dbReference>
<organism evidence="1 2">
    <name type="scientific">Siminovitchia thermophila</name>
    <dbReference type="NCBI Taxonomy" id="1245522"/>
    <lineage>
        <taxon>Bacteria</taxon>
        <taxon>Bacillati</taxon>
        <taxon>Bacillota</taxon>
        <taxon>Bacilli</taxon>
        <taxon>Bacillales</taxon>
        <taxon>Bacillaceae</taxon>
        <taxon>Siminovitchia</taxon>
    </lineage>
</organism>
<protein>
    <submittedName>
        <fullName evidence="1">AlkP superfamily pyrophosphatase or phosphodiesterase</fullName>
    </submittedName>
</protein>
<dbReference type="RefSeq" id="WP_077113989.1">
    <property type="nucleotide sequence ID" value="NZ_JAFBFH010000029.1"/>
</dbReference>
<dbReference type="Gene3D" id="3.40.720.10">
    <property type="entry name" value="Alkaline Phosphatase, subunit A"/>
    <property type="match status" value="1"/>
</dbReference>
<evidence type="ECO:0000313" key="2">
    <source>
        <dbReference type="Proteomes" id="UP000823485"/>
    </source>
</evidence>
<dbReference type="PANTHER" id="PTHR10151">
    <property type="entry name" value="ECTONUCLEOTIDE PYROPHOSPHATASE/PHOSPHODIESTERASE"/>
    <property type="match status" value="1"/>
</dbReference>
<dbReference type="EMBL" id="JAFBFH010000029">
    <property type="protein sequence ID" value="MBM7716573.1"/>
    <property type="molecule type" value="Genomic_DNA"/>
</dbReference>
<accession>A0ABS2RA84</accession>
<comment type="caution">
    <text evidence="1">The sequence shown here is derived from an EMBL/GenBank/DDBJ whole genome shotgun (WGS) entry which is preliminary data.</text>
</comment>
<dbReference type="InterPro" id="IPR017850">
    <property type="entry name" value="Alkaline_phosphatase_core_sf"/>
</dbReference>
<keyword evidence="2" id="KW-1185">Reference proteome</keyword>
<dbReference type="Pfam" id="PF01663">
    <property type="entry name" value="Phosphodiest"/>
    <property type="match status" value="1"/>
</dbReference>
<proteinExistence type="predicted"/>